<comment type="caution">
    <text evidence="10">The sequence shown here is derived from an EMBL/GenBank/DDBJ whole genome shotgun (WGS) entry which is preliminary data.</text>
</comment>
<dbReference type="Gene3D" id="3.40.5.60">
    <property type="match status" value="1"/>
</dbReference>
<evidence type="ECO:0000313" key="10">
    <source>
        <dbReference type="EMBL" id="EIE19067.1"/>
    </source>
</evidence>
<dbReference type="Pfam" id="PF16922">
    <property type="entry name" value="SLD5_C"/>
    <property type="match status" value="1"/>
</dbReference>
<name>I0YKZ8_COCSC</name>
<organism evidence="10 11">
    <name type="scientific">Coccomyxa subellipsoidea (strain C-169)</name>
    <name type="common">Green microalga</name>
    <dbReference type="NCBI Taxonomy" id="574566"/>
    <lineage>
        <taxon>Eukaryota</taxon>
        <taxon>Viridiplantae</taxon>
        <taxon>Chlorophyta</taxon>
        <taxon>core chlorophytes</taxon>
        <taxon>Trebouxiophyceae</taxon>
        <taxon>Trebouxiophyceae incertae sedis</taxon>
        <taxon>Coccomyxaceae</taxon>
        <taxon>Coccomyxa</taxon>
        <taxon>Coccomyxa subellipsoidea</taxon>
    </lineage>
</organism>
<evidence type="ECO:0000256" key="7">
    <source>
        <dbReference type="SAM" id="Coils"/>
    </source>
</evidence>
<evidence type="ECO:0000256" key="1">
    <source>
        <dbReference type="ARBA" id="ARBA00004123"/>
    </source>
</evidence>
<dbReference type="STRING" id="574566.I0YKZ8"/>
<evidence type="ECO:0000256" key="3">
    <source>
        <dbReference type="ARBA" id="ARBA00014804"/>
    </source>
</evidence>
<evidence type="ECO:0000256" key="6">
    <source>
        <dbReference type="PIRNR" id="PIRNR007764"/>
    </source>
</evidence>
<dbReference type="SUPFAM" id="SSF160059">
    <property type="entry name" value="PriA/YqbF domain"/>
    <property type="match status" value="1"/>
</dbReference>
<dbReference type="GO" id="GO:0000727">
    <property type="term" value="P:double-strand break repair via break-induced replication"/>
    <property type="evidence" value="ECO:0007669"/>
    <property type="project" value="TreeGrafter"/>
</dbReference>
<evidence type="ECO:0000256" key="4">
    <source>
        <dbReference type="ARBA" id="ARBA00022705"/>
    </source>
</evidence>
<dbReference type="RefSeq" id="XP_005643611.1">
    <property type="nucleotide sequence ID" value="XM_005643554.1"/>
</dbReference>
<dbReference type="eggNOG" id="KOG3176">
    <property type="taxonomic scope" value="Eukaryota"/>
</dbReference>
<dbReference type="EMBL" id="AGSI01000020">
    <property type="protein sequence ID" value="EIE19067.1"/>
    <property type="molecule type" value="Genomic_DNA"/>
</dbReference>
<dbReference type="InterPro" id="IPR031633">
    <property type="entry name" value="SLD5_C"/>
</dbReference>
<dbReference type="Proteomes" id="UP000007264">
    <property type="component" value="Unassembled WGS sequence"/>
</dbReference>
<evidence type="ECO:0000259" key="8">
    <source>
        <dbReference type="Pfam" id="PF05916"/>
    </source>
</evidence>
<reference evidence="10 11" key="1">
    <citation type="journal article" date="2012" name="Genome Biol.">
        <title>The genome of the polar eukaryotic microalga coccomyxa subellipsoidea reveals traits of cold adaptation.</title>
        <authorList>
            <person name="Blanc G."/>
            <person name="Agarkova I."/>
            <person name="Grimwood J."/>
            <person name="Kuo A."/>
            <person name="Brueggeman A."/>
            <person name="Dunigan D."/>
            <person name="Gurnon J."/>
            <person name="Ladunga I."/>
            <person name="Lindquist E."/>
            <person name="Lucas S."/>
            <person name="Pangilinan J."/>
            <person name="Proschold T."/>
            <person name="Salamov A."/>
            <person name="Schmutz J."/>
            <person name="Weeks D."/>
            <person name="Yamada T."/>
            <person name="Claverie J.M."/>
            <person name="Grigoriev I."/>
            <person name="Van Etten J."/>
            <person name="Lomsadze A."/>
            <person name="Borodovsky M."/>
        </authorList>
    </citation>
    <scope>NUCLEOTIDE SEQUENCE [LARGE SCALE GENOMIC DNA]</scope>
    <source>
        <strain evidence="10 11">C-169</strain>
    </source>
</reference>
<keyword evidence="4 6" id="KW-0235">DNA replication</keyword>
<dbReference type="KEGG" id="csl:COCSUDRAFT_48998"/>
<dbReference type="CDD" id="cd11711">
    <property type="entry name" value="GINS_A_Sld5"/>
    <property type="match status" value="1"/>
</dbReference>
<dbReference type="InterPro" id="IPR038749">
    <property type="entry name" value="Sld5_GINS_A"/>
</dbReference>
<gene>
    <name evidence="10" type="ORF">COCSUDRAFT_48998</name>
</gene>
<feature type="domain" description="GINS subunit" evidence="8">
    <location>
        <begin position="78"/>
        <end position="127"/>
    </location>
</feature>
<evidence type="ECO:0000313" key="11">
    <source>
        <dbReference type="Proteomes" id="UP000007264"/>
    </source>
</evidence>
<comment type="subcellular location">
    <subcellularLocation>
        <location evidence="1 6">Nucleus</location>
    </subcellularLocation>
</comment>
<dbReference type="SUPFAM" id="SSF158573">
    <property type="entry name" value="GINS helical bundle-like"/>
    <property type="match status" value="1"/>
</dbReference>
<comment type="function">
    <text evidence="6">The GINS complex plays an essential role in the initiation of DNA replication.</text>
</comment>
<feature type="coiled-coil region" evidence="7">
    <location>
        <begin position="38"/>
        <end position="65"/>
    </location>
</feature>
<comment type="similarity">
    <text evidence="2 6">Belongs to the GINS4/SLD5 family.</text>
</comment>
<dbReference type="OrthoDB" id="338231at2759"/>
<evidence type="ECO:0000259" key="9">
    <source>
        <dbReference type="Pfam" id="PF16922"/>
    </source>
</evidence>
<sequence length="219" mass="25200">MDDFISQLQTPAENVYGESDLILMKKAYINEKAAPELLDYQTDLLARLQDQVQNQEDRVANTDSTHAEGSLVRAIWRLELARARHLLRAYLRTRLHKLERHVTAVLDDPAMQARLSPLELQYAKDYFVKTGLHLKDAVLSHLPEEFNSLVRQSNVSEGHDMLSAPNLDAHAFVRVLEDRGAVNLDPEGDDVVELNKDDLYIIRYQPIRYLLKDNWVELV</sequence>
<dbReference type="Gene3D" id="1.20.58.1030">
    <property type="match status" value="1"/>
</dbReference>
<dbReference type="PANTHER" id="PTHR21206:SF0">
    <property type="entry name" value="DNA REPLICATION COMPLEX GINS PROTEIN SLD5"/>
    <property type="match status" value="1"/>
</dbReference>
<evidence type="ECO:0000256" key="5">
    <source>
        <dbReference type="ARBA" id="ARBA00023242"/>
    </source>
</evidence>
<dbReference type="CDD" id="cd21692">
    <property type="entry name" value="GINS_B_Sld5"/>
    <property type="match status" value="1"/>
</dbReference>
<dbReference type="AlphaFoldDB" id="I0YKZ8"/>
<dbReference type="PIRSF" id="PIRSF007764">
    <property type="entry name" value="Sld5"/>
    <property type="match status" value="1"/>
</dbReference>
<dbReference type="InterPro" id="IPR021151">
    <property type="entry name" value="GINS_A"/>
</dbReference>
<evidence type="ECO:0000256" key="2">
    <source>
        <dbReference type="ARBA" id="ARBA00008187"/>
    </source>
</evidence>
<dbReference type="GO" id="GO:0000811">
    <property type="term" value="C:GINS complex"/>
    <property type="evidence" value="ECO:0007669"/>
    <property type="project" value="UniProtKB-UniRule"/>
</dbReference>
<dbReference type="InterPro" id="IPR036224">
    <property type="entry name" value="GINS_bundle-like_dom_sf"/>
</dbReference>
<accession>I0YKZ8</accession>
<dbReference type="GO" id="GO:0006261">
    <property type="term" value="P:DNA-templated DNA replication"/>
    <property type="evidence" value="ECO:0007669"/>
    <property type="project" value="InterPro"/>
</dbReference>
<keyword evidence="7" id="KW-0175">Coiled coil</keyword>
<keyword evidence="11" id="KW-1185">Reference proteome</keyword>
<proteinExistence type="inferred from homology"/>
<dbReference type="Pfam" id="PF05916">
    <property type="entry name" value="Sld5"/>
    <property type="match status" value="1"/>
</dbReference>
<protein>
    <recommendedName>
        <fullName evidence="3 6">DNA replication complex GINS protein SLD5</fullName>
    </recommendedName>
</protein>
<dbReference type="PANTHER" id="PTHR21206">
    <property type="entry name" value="SLD5 PROTEIN"/>
    <property type="match status" value="1"/>
</dbReference>
<dbReference type="InterPro" id="IPR008591">
    <property type="entry name" value="GINS_Sld5"/>
</dbReference>
<feature type="domain" description="DNA replication complex GINS protein SLD5 C-terminal" evidence="9">
    <location>
        <begin position="165"/>
        <end position="219"/>
    </location>
</feature>
<keyword evidence="5 6" id="KW-0539">Nucleus</keyword>
<dbReference type="GeneID" id="17036997"/>